<proteinExistence type="predicted"/>
<dbReference type="HOGENOM" id="CLU_2717957_0_0_3"/>
<dbReference type="EMBL" id="GL890971">
    <property type="protein sequence ID" value="EGJ28816.1"/>
    <property type="molecule type" value="Genomic_DNA"/>
</dbReference>
<evidence type="ECO:0000313" key="2">
    <source>
        <dbReference type="Proteomes" id="UP000003959"/>
    </source>
</evidence>
<protein>
    <submittedName>
        <fullName evidence="1">Uncharacterized protein</fullName>
    </submittedName>
</protein>
<sequence length="72" mass="8019">MSIMVEWAFWWNGHLARFISGATVPTLATDKISFLVVRYGADYPNLGYDTKNNGKSAPNTPYATCVEWATCV</sequence>
<dbReference type="AlphaFoldDB" id="F4Y2H2"/>
<name>F4Y2H2_9CYAN</name>
<gene>
    <name evidence="1" type="ORF">LYNGBM3L_69150</name>
</gene>
<reference evidence="2" key="1">
    <citation type="journal article" date="2011" name="Proc. Natl. Acad. Sci. U.S.A.">
        <title>Genomic insights into the physiology and ecology of the marine filamentous cyanobacterium Lyngbya majuscula.</title>
        <authorList>
            <person name="Jones A.C."/>
            <person name="Monroe E.A."/>
            <person name="Podell S."/>
            <person name="Hess W.R."/>
            <person name="Klages S."/>
            <person name="Esquenazi E."/>
            <person name="Niessen S."/>
            <person name="Hoover H."/>
            <person name="Rothmann M."/>
            <person name="Lasken R.S."/>
            <person name="Yates J.R.III."/>
            <person name="Reinhardt R."/>
            <person name="Kube M."/>
            <person name="Burkart M.D."/>
            <person name="Allen E.E."/>
            <person name="Dorrestein P.C."/>
            <person name="Gerwick W.H."/>
            <person name="Gerwick L."/>
        </authorList>
    </citation>
    <scope>NUCLEOTIDE SEQUENCE [LARGE SCALE GENOMIC DNA]</scope>
    <source>
        <strain evidence="2">3L</strain>
    </source>
</reference>
<dbReference type="Proteomes" id="UP000003959">
    <property type="component" value="Unassembled WGS sequence"/>
</dbReference>
<accession>F4Y2H2</accession>
<keyword evidence="2" id="KW-1185">Reference proteome</keyword>
<evidence type="ECO:0000313" key="1">
    <source>
        <dbReference type="EMBL" id="EGJ28816.1"/>
    </source>
</evidence>
<organism evidence="1 2">
    <name type="scientific">Moorena producens 3L</name>
    <dbReference type="NCBI Taxonomy" id="489825"/>
    <lineage>
        <taxon>Bacteria</taxon>
        <taxon>Bacillati</taxon>
        <taxon>Cyanobacteriota</taxon>
        <taxon>Cyanophyceae</taxon>
        <taxon>Coleofasciculales</taxon>
        <taxon>Coleofasciculaceae</taxon>
        <taxon>Moorena</taxon>
    </lineage>
</organism>